<comment type="catalytic activity">
    <reaction evidence="5">
        <text>a 3-demethylubiquinol + S-adenosyl-L-methionine = a ubiquinol + S-adenosyl-L-homocysteine + H(+)</text>
        <dbReference type="Rhea" id="RHEA:44380"/>
        <dbReference type="Rhea" id="RHEA-COMP:9566"/>
        <dbReference type="Rhea" id="RHEA-COMP:10914"/>
        <dbReference type="ChEBI" id="CHEBI:15378"/>
        <dbReference type="ChEBI" id="CHEBI:17976"/>
        <dbReference type="ChEBI" id="CHEBI:57856"/>
        <dbReference type="ChEBI" id="CHEBI:59789"/>
        <dbReference type="ChEBI" id="CHEBI:84422"/>
        <dbReference type="EC" id="2.1.1.64"/>
    </reaction>
</comment>
<keyword evidence="4 5" id="KW-0949">S-adenosyl-L-methionine</keyword>
<keyword evidence="1 5" id="KW-0489">Methyltransferase</keyword>
<dbReference type="GO" id="GO:0061542">
    <property type="term" value="F:3-demethylubiquinol 3-O-methyltransferase activity"/>
    <property type="evidence" value="ECO:0007669"/>
    <property type="project" value="UniProtKB-UniRule"/>
</dbReference>
<keyword evidence="5" id="KW-0496">Mitochondrion</keyword>
<dbReference type="Gene3D" id="3.40.50.150">
    <property type="entry name" value="Vaccinia Virus protein VP39"/>
    <property type="match status" value="1"/>
</dbReference>
<feature type="binding site" evidence="5">
    <location>
        <position position="91"/>
    </location>
    <ligand>
        <name>S-adenosyl-L-methionine</name>
        <dbReference type="ChEBI" id="CHEBI:59789"/>
    </ligand>
</feature>
<dbReference type="NCBIfam" id="TIGR01983">
    <property type="entry name" value="UbiG"/>
    <property type="match status" value="1"/>
</dbReference>
<dbReference type="SUPFAM" id="SSF53335">
    <property type="entry name" value="S-adenosyl-L-methionine-dependent methyltransferases"/>
    <property type="match status" value="1"/>
</dbReference>
<dbReference type="InterPro" id="IPR029063">
    <property type="entry name" value="SAM-dependent_MTases_sf"/>
</dbReference>
<feature type="binding site" evidence="5">
    <location>
        <position position="193"/>
    </location>
    <ligand>
        <name>Mg(2+)</name>
        <dbReference type="ChEBI" id="CHEBI:18420"/>
    </ligand>
</feature>
<name>A0A0B7JXV8_BIOOC</name>
<keyword evidence="5" id="KW-0999">Mitochondrion inner membrane</keyword>
<feature type="binding site" evidence="5">
    <location>
        <position position="188"/>
    </location>
    <ligand>
        <name>S-adenosyl-L-methionine</name>
        <dbReference type="ChEBI" id="CHEBI:59789"/>
    </ligand>
</feature>
<feature type="binding site" evidence="5">
    <location>
        <position position="116"/>
    </location>
    <ligand>
        <name>S-adenosyl-L-methionine</name>
        <dbReference type="ChEBI" id="CHEBI:59789"/>
    </ligand>
</feature>
<keyword evidence="5" id="KW-0472">Membrane</keyword>
<keyword evidence="3 5" id="KW-0831">Ubiquinone biosynthesis</keyword>
<protein>
    <recommendedName>
        <fullName evidence="5">Ubiquinone biosynthesis O-methyltransferase, mitochondrial</fullName>
    </recommendedName>
    <alternativeName>
        <fullName evidence="5">3-demethylubiquinol 3-O-methyltransferase</fullName>
        <ecNumber evidence="5">2.1.1.64</ecNumber>
    </alternativeName>
    <alternativeName>
        <fullName evidence="5">3-demethylubiquinone 3-O-methyltransferase</fullName>
        <ecNumber evidence="5">2.1.1.-</ecNumber>
    </alternativeName>
    <alternativeName>
        <fullName evidence="5">Polyprenyldihydroxybenzoate methyltransferase</fullName>
        <ecNumber evidence="5">2.1.1.114</ecNumber>
    </alternativeName>
</protein>
<evidence type="ECO:0000256" key="2">
    <source>
        <dbReference type="ARBA" id="ARBA00022679"/>
    </source>
</evidence>
<accession>A0A0B7JXV8</accession>
<dbReference type="InterPro" id="IPR010233">
    <property type="entry name" value="UbiG_MeTrfase"/>
</dbReference>
<dbReference type="EC" id="2.1.1.64" evidence="5"/>
<proteinExistence type="inferred from homology"/>
<comment type="subcellular location">
    <subcellularLocation>
        <location evidence="5">Mitochondrion inner membrane</location>
        <topology evidence="5">Peripheral membrane protein</topology>
        <orientation evidence="5">Matrix side</orientation>
    </subcellularLocation>
</comment>
<comment type="function">
    <text evidence="5">O-methyltransferase required for two non-consecutive steps during ubiquinone biosynthesis. Catalyzes the 2 O-methylation of 3,4-dihydroxy-5-(all-trans-polyprenyl)benzoic acid into 4-hydroxy-3-methoxy-5-(all-trans-polyprenyl)benzoic acid. Also catalyzes the last step of ubiquinone biosynthesis by mediating methylation of 3-demethylubiquinone into ubiquinone. Also able to mediate the methylation of 3-demethylubiquinol into ubiquinol.</text>
</comment>
<keyword evidence="5" id="KW-0479">Metal-binding</keyword>
<dbReference type="GO" id="GO:0046872">
    <property type="term" value="F:metal ion binding"/>
    <property type="evidence" value="ECO:0007669"/>
    <property type="project" value="UniProtKB-KW"/>
</dbReference>
<dbReference type="GO" id="GO:0120537">
    <property type="term" value="F:3-demethylubiquinone 3-O-methyltransferase activity"/>
    <property type="evidence" value="ECO:0007669"/>
    <property type="project" value="RHEA"/>
</dbReference>
<dbReference type="EC" id="2.1.1.114" evidence="5"/>
<sequence>MPPVSRSAATQLRAIPKRILPRTQLAIPRQAPTILRPAHVVLPSRCHSTSNPNPSFSSVNPEEVSHFAELASEWWDPHGSSRLLHLMNPLRHDFINACLDSQPEPRNETLSYLDIGCGGGIFAESAARLRSTRSVLAIDPTPSVLAVAKAHARKDPGLSRKLEYRNSSIEQLEVPKREGEGYDIVSVFEVIEHIDQPGAFLEKVQPFVKPGGWLVMSTIARTWMSWLTTNLIAEDILKIVPKGTHDWNKYLDEDELRRFFMDKGWNSPRVMGVIYVPGFGWKQVRGSEKVGNYFFAVRRDLP</sequence>
<dbReference type="EC" id="2.1.1.-" evidence="5"/>
<evidence type="ECO:0000256" key="5">
    <source>
        <dbReference type="HAMAP-Rule" id="MF_03190"/>
    </source>
</evidence>
<feature type="binding site" evidence="5">
    <location>
        <position position="189"/>
    </location>
    <ligand>
        <name>Mg(2+)</name>
        <dbReference type="ChEBI" id="CHEBI:18420"/>
    </ligand>
</feature>
<dbReference type="EMBL" id="CDPU01000009">
    <property type="protein sequence ID" value="CEO48117.1"/>
    <property type="molecule type" value="Genomic_DNA"/>
</dbReference>
<comment type="similarity">
    <text evidence="5">Belongs to the class I-like SAM-binding methyltransferase superfamily. UbiG/COQ3 family.</text>
</comment>
<dbReference type="CDD" id="cd02440">
    <property type="entry name" value="AdoMet_MTases"/>
    <property type="match status" value="1"/>
</dbReference>
<organism evidence="6">
    <name type="scientific">Bionectria ochroleuca</name>
    <name type="common">Gliocladium roseum</name>
    <dbReference type="NCBI Taxonomy" id="29856"/>
    <lineage>
        <taxon>Eukaryota</taxon>
        <taxon>Fungi</taxon>
        <taxon>Dikarya</taxon>
        <taxon>Ascomycota</taxon>
        <taxon>Pezizomycotina</taxon>
        <taxon>Sordariomycetes</taxon>
        <taxon>Hypocreomycetidae</taxon>
        <taxon>Hypocreales</taxon>
        <taxon>Bionectriaceae</taxon>
        <taxon>Clonostachys</taxon>
    </lineage>
</organism>
<feature type="binding site" evidence="5">
    <location>
        <position position="139"/>
    </location>
    <ligand>
        <name>S-adenosyl-L-methionine</name>
        <dbReference type="ChEBI" id="CHEBI:59789"/>
    </ligand>
</feature>
<comment type="cofactor">
    <cofactor evidence="5">
        <name>Mg(2+)</name>
        <dbReference type="ChEBI" id="CHEBI:18420"/>
    </cofactor>
</comment>
<comment type="pathway">
    <text evidence="5">Cofactor biosynthesis; ubiquinone biosynthesis.</text>
</comment>
<dbReference type="AlphaFoldDB" id="A0A0B7JXV8"/>
<dbReference type="Pfam" id="PF13489">
    <property type="entry name" value="Methyltransf_23"/>
    <property type="match status" value="1"/>
</dbReference>
<dbReference type="UniPathway" id="UPA00232"/>
<evidence type="ECO:0000256" key="4">
    <source>
        <dbReference type="ARBA" id="ARBA00022691"/>
    </source>
</evidence>
<comment type="subunit">
    <text evidence="5">Component of a multi-subunit COQ enzyme complex, composed of at least COQ3, COQ4, COQ5, COQ6, COQ7 and COQ9.</text>
</comment>
<evidence type="ECO:0000313" key="6">
    <source>
        <dbReference type="EMBL" id="CEO48117.1"/>
    </source>
</evidence>
<dbReference type="PANTHER" id="PTHR43464:SF19">
    <property type="entry name" value="UBIQUINONE BIOSYNTHESIS O-METHYLTRANSFERASE, MITOCHONDRIAL"/>
    <property type="match status" value="1"/>
</dbReference>
<reference evidence="6" key="1">
    <citation type="submission" date="2015-01" db="EMBL/GenBank/DDBJ databases">
        <authorList>
            <person name="Durling Mikael"/>
        </authorList>
    </citation>
    <scope>NUCLEOTIDE SEQUENCE</scope>
</reference>
<dbReference type="HAMAP" id="MF_00472">
    <property type="entry name" value="UbiG"/>
    <property type="match status" value="1"/>
</dbReference>
<dbReference type="GO" id="GO:0010420">
    <property type="term" value="F:polyprenyldihydroxybenzoate methyltransferase activity"/>
    <property type="evidence" value="ECO:0007669"/>
    <property type="project" value="UniProtKB-UniRule"/>
</dbReference>
<keyword evidence="5" id="KW-0460">Magnesium</keyword>
<comment type="catalytic activity">
    <reaction evidence="5">
        <text>a 3,4-dihydroxy-5-(all-trans-polyprenyl)benzoate + S-adenosyl-L-methionine = a 4-hydroxy-3-methoxy-5-(all-trans-polyprenyl)benzoate + S-adenosyl-L-homocysteine + H(+)</text>
        <dbReference type="Rhea" id="RHEA:44452"/>
        <dbReference type="Rhea" id="RHEA-COMP:10930"/>
        <dbReference type="Rhea" id="RHEA-COMP:10931"/>
        <dbReference type="ChEBI" id="CHEBI:15378"/>
        <dbReference type="ChEBI" id="CHEBI:57856"/>
        <dbReference type="ChEBI" id="CHEBI:59789"/>
        <dbReference type="ChEBI" id="CHEBI:64694"/>
        <dbReference type="ChEBI" id="CHEBI:84443"/>
        <dbReference type="EC" id="2.1.1.114"/>
    </reaction>
</comment>
<feature type="binding site" evidence="5">
    <location>
        <position position="192"/>
    </location>
    <ligand>
        <name>Mg(2+)</name>
        <dbReference type="ChEBI" id="CHEBI:18420"/>
    </ligand>
</feature>
<gene>
    <name evidence="5" type="primary">COQ3</name>
    <name evidence="6" type="ORF">BN869_000004173_1</name>
</gene>
<dbReference type="PANTHER" id="PTHR43464">
    <property type="entry name" value="METHYLTRANSFERASE"/>
    <property type="match status" value="1"/>
</dbReference>
<evidence type="ECO:0000256" key="1">
    <source>
        <dbReference type="ARBA" id="ARBA00022603"/>
    </source>
</evidence>
<keyword evidence="2 5" id="KW-0808">Transferase</keyword>
<comment type="catalytic activity">
    <reaction evidence="5">
        <text>a 3-demethylubiquinone + S-adenosyl-L-methionine = a ubiquinone + S-adenosyl-L-homocysteine</text>
        <dbReference type="Rhea" id="RHEA:81215"/>
        <dbReference type="Rhea" id="RHEA-COMP:9565"/>
        <dbReference type="Rhea" id="RHEA-COMP:19654"/>
        <dbReference type="ChEBI" id="CHEBI:16389"/>
        <dbReference type="ChEBI" id="CHEBI:57856"/>
        <dbReference type="ChEBI" id="CHEBI:59789"/>
        <dbReference type="ChEBI" id="CHEBI:231825"/>
    </reaction>
</comment>
<evidence type="ECO:0000256" key="3">
    <source>
        <dbReference type="ARBA" id="ARBA00022688"/>
    </source>
</evidence>
<dbReference type="GO" id="GO:0032259">
    <property type="term" value="P:methylation"/>
    <property type="evidence" value="ECO:0007669"/>
    <property type="project" value="UniProtKB-KW"/>
</dbReference>
<dbReference type="GO" id="GO:0031314">
    <property type="term" value="C:extrinsic component of mitochondrial inner membrane"/>
    <property type="evidence" value="ECO:0007669"/>
    <property type="project" value="UniProtKB-UniRule"/>
</dbReference>